<dbReference type="PANTHER" id="PTHR11905:SF28">
    <property type="entry name" value="DISINTEGRIN AND METALLOPROTEINASE DOMAIN-CONTAINING PROTEIN 5"/>
    <property type="match status" value="1"/>
</dbReference>
<protein>
    <recommendedName>
        <fullName evidence="17">Disintegrin and metalloproteinase domain-containing protein 5-like</fullName>
    </recommendedName>
</protein>
<feature type="domain" description="Disintegrin" evidence="13">
    <location>
        <begin position="383"/>
        <end position="471"/>
    </location>
</feature>
<keyword evidence="3 11" id="KW-0812">Transmembrane</keyword>
<evidence type="ECO:0008006" key="17">
    <source>
        <dbReference type="Google" id="ProtNLM"/>
    </source>
</evidence>
<evidence type="ECO:0000313" key="15">
    <source>
        <dbReference type="Ensembl" id="ENSPSNP00000019675.1"/>
    </source>
</evidence>
<gene>
    <name evidence="15" type="primary">LOC116746886</name>
</gene>
<organism evidence="15 16">
    <name type="scientific">Phocoena sinus</name>
    <name type="common">Vaquita</name>
    <dbReference type="NCBI Taxonomy" id="42100"/>
    <lineage>
        <taxon>Eukaryota</taxon>
        <taxon>Metazoa</taxon>
        <taxon>Chordata</taxon>
        <taxon>Craniata</taxon>
        <taxon>Vertebrata</taxon>
        <taxon>Euteleostomi</taxon>
        <taxon>Mammalia</taxon>
        <taxon>Eutheria</taxon>
        <taxon>Laurasiatheria</taxon>
        <taxon>Artiodactyla</taxon>
        <taxon>Whippomorpha</taxon>
        <taxon>Cetacea</taxon>
        <taxon>Odontoceti</taxon>
        <taxon>Phocoenidae</taxon>
        <taxon>Phocoena</taxon>
    </lineage>
</organism>
<evidence type="ECO:0000256" key="5">
    <source>
        <dbReference type="ARBA" id="ARBA00023136"/>
    </source>
</evidence>
<dbReference type="SUPFAM" id="SSF57552">
    <property type="entry name" value="Blood coagulation inhibitor (disintegrin)"/>
    <property type="match status" value="1"/>
</dbReference>
<proteinExistence type="predicted"/>
<dbReference type="Ensembl" id="ENSPSNT00000022156.1">
    <property type="protein sequence ID" value="ENSPSNP00000019675.1"/>
    <property type="gene ID" value="ENSPSNG00000013928.1"/>
</dbReference>
<evidence type="ECO:0000256" key="8">
    <source>
        <dbReference type="PROSITE-ProRule" id="PRU00068"/>
    </source>
</evidence>
<dbReference type="PROSITE" id="PS50215">
    <property type="entry name" value="ADAM_MEPRO"/>
    <property type="match status" value="1"/>
</dbReference>
<dbReference type="SUPFAM" id="SSF55486">
    <property type="entry name" value="Metalloproteases ('zincins'), catalytic domain"/>
    <property type="match status" value="1"/>
</dbReference>
<dbReference type="Proteomes" id="UP000694554">
    <property type="component" value="Chromosome 21"/>
</dbReference>
<evidence type="ECO:0000256" key="10">
    <source>
        <dbReference type="PROSITE-ProRule" id="PRU00276"/>
    </source>
</evidence>
<feature type="domain" description="Peptidase M12B" evidence="14">
    <location>
        <begin position="178"/>
        <end position="374"/>
    </location>
</feature>
<name>A0A8C9C6M8_PHOSS</name>
<feature type="disulfide bond" evidence="8">
    <location>
        <begin position="443"/>
        <end position="463"/>
    </location>
</feature>
<dbReference type="CDD" id="cd04269">
    <property type="entry name" value="ZnMc_adamalysin_II_like"/>
    <property type="match status" value="1"/>
</dbReference>
<dbReference type="InterPro" id="IPR018358">
    <property type="entry name" value="Disintegrin_CS"/>
</dbReference>
<dbReference type="InterPro" id="IPR006586">
    <property type="entry name" value="ADAM_Cys-rich"/>
</dbReference>
<comment type="subunit">
    <text evidence="7">Interacts with TEX101.</text>
</comment>
<dbReference type="GeneTree" id="ENSGT00940000162784"/>
<dbReference type="SMART" id="SM00050">
    <property type="entry name" value="DISIN"/>
    <property type="match status" value="1"/>
</dbReference>
<dbReference type="SMART" id="SM00608">
    <property type="entry name" value="ACR"/>
    <property type="match status" value="1"/>
</dbReference>
<evidence type="ECO:0000256" key="2">
    <source>
        <dbReference type="ARBA" id="ARBA00022536"/>
    </source>
</evidence>
<evidence type="ECO:0000256" key="4">
    <source>
        <dbReference type="ARBA" id="ARBA00022989"/>
    </source>
</evidence>
<feature type="domain" description="EGF-like" evidence="12">
    <location>
        <begin position="619"/>
        <end position="653"/>
    </location>
</feature>
<dbReference type="GO" id="GO:0006508">
    <property type="term" value="P:proteolysis"/>
    <property type="evidence" value="ECO:0007669"/>
    <property type="project" value="InterPro"/>
</dbReference>
<dbReference type="PROSITE" id="PS50026">
    <property type="entry name" value="EGF_3"/>
    <property type="match status" value="1"/>
</dbReference>
<dbReference type="PROSITE" id="PS50214">
    <property type="entry name" value="DISINTEGRIN_2"/>
    <property type="match status" value="1"/>
</dbReference>
<comment type="subcellular location">
    <subcellularLocation>
        <location evidence="1">Membrane</location>
        <topology evidence="1">Single-pass membrane protein</topology>
    </subcellularLocation>
</comment>
<dbReference type="InterPro" id="IPR034027">
    <property type="entry name" value="Reprolysin_adamalysin"/>
</dbReference>
<dbReference type="PROSITE" id="PS01186">
    <property type="entry name" value="EGF_2"/>
    <property type="match status" value="1"/>
</dbReference>
<evidence type="ECO:0000313" key="16">
    <source>
        <dbReference type="Proteomes" id="UP000694554"/>
    </source>
</evidence>
<dbReference type="InterPro" id="IPR036436">
    <property type="entry name" value="Disintegrin_dom_sf"/>
</dbReference>
<feature type="transmembrane region" description="Helical" evidence="11">
    <location>
        <begin position="693"/>
        <end position="711"/>
    </location>
</feature>
<comment type="caution">
    <text evidence="9">Lacks conserved residue(s) required for the propagation of feature annotation.</text>
</comment>
<reference evidence="15" key="2">
    <citation type="submission" date="2025-08" db="UniProtKB">
        <authorList>
            <consortium name="Ensembl"/>
        </authorList>
    </citation>
    <scope>IDENTIFICATION</scope>
</reference>
<keyword evidence="16" id="KW-1185">Reference proteome</keyword>
<dbReference type="InterPro" id="IPR001762">
    <property type="entry name" value="Disintegrin_dom"/>
</dbReference>
<evidence type="ECO:0000256" key="3">
    <source>
        <dbReference type="ARBA" id="ARBA00022692"/>
    </source>
</evidence>
<dbReference type="GO" id="GO:0005886">
    <property type="term" value="C:plasma membrane"/>
    <property type="evidence" value="ECO:0007669"/>
    <property type="project" value="TreeGrafter"/>
</dbReference>
<dbReference type="InterPro" id="IPR001590">
    <property type="entry name" value="Peptidase_M12B"/>
</dbReference>
<dbReference type="PANTHER" id="PTHR11905">
    <property type="entry name" value="ADAM A DISINTEGRIN AND METALLOPROTEASE DOMAIN"/>
    <property type="match status" value="1"/>
</dbReference>
<dbReference type="GO" id="GO:0007339">
    <property type="term" value="P:binding of sperm to zona pellucida"/>
    <property type="evidence" value="ECO:0007669"/>
    <property type="project" value="TreeGrafter"/>
</dbReference>
<keyword evidence="2 9" id="KW-0245">EGF-like domain</keyword>
<evidence type="ECO:0000256" key="6">
    <source>
        <dbReference type="ARBA" id="ARBA00023157"/>
    </source>
</evidence>
<evidence type="ECO:0000259" key="13">
    <source>
        <dbReference type="PROSITE" id="PS50214"/>
    </source>
</evidence>
<dbReference type="AlphaFoldDB" id="A0A8C9C6M8"/>
<dbReference type="PROSITE" id="PS00427">
    <property type="entry name" value="DISINTEGRIN_1"/>
    <property type="match status" value="1"/>
</dbReference>
<dbReference type="Pfam" id="PF01421">
    <property type="entry name" value="Reprolysin"/>
    <property type="match status" value="1"/>
</dbReference>
<evidence type="ECO:0000259" key="14">
    <source>
        <dbReference type="PROSITE" id="PS50215"/>
    </source>
</evidence>
<accession>A0A8C9C6M8</accession>
<dbReference type="Gene3D" id="3.40.390.10">
    <property type="entry name" value="Collagenase (Catalytic Domain)"/>
    <property type="match status" value="1"/>
</dbReference>
<keyword evidence="6 9" id="KW-1015">Disulfide bond</keyword>
<dbReference type="Gene3D" id="4.10.70.10">
    <property type="entry name" value="Disintegrin domain"/>
    <property type="match status" value="1"/>
</dbReference>
<sequence length="740" mass="83844">MFLLLYHSNCLFFVLDPHKSFLQTTVPEKISTSEAIEHPETNVIGKKYFYFLNCVKLSFLSSASVVYSYDKDDTQHSQPLLAQMDCNYHGYVAGFPNSLVSLNICSGLRLGILQFKNISYGIEPMEAVSGFMHMIHEEKNDITNIPLLWENDTYIYDSSQYQVRKSSERPGYFKLFPRYLDMYIIVDKNLFDYMGSDVKVVTQKVIQIIGFVNTMLTQLKLTVKISSIEIWSNKNKISTTSHPNHILYRLLEWKYEFLSRPHHTVYLFAFQKSPTFIGATHPAKICDKNFAGGVALYSEGLSLESYALSIVQLLGLNMGMSYDNTEICHCSGDVCTMSPKAVLSGGIKDFSTCSLDDFKYFAAHSGLECLRKILPVGPVYKQWKVCGNGKLESGEECDCGTLQNCTHPNCCDPRTCTKKKNKICGSGECCTRDCKIKPVNTPCRKIVDECDFLEFCDGKNAHCVPDTYARDGQSCDSGDSFCYKGRCRSFTRQCRKLIGGASRGAPFACFDEINSRGDKFGNCGRKYCNYPNMLCGKLVCTWPHKALVRRRNLSVIYTHVRDDVCTSTFLHTERTPRKTVTTVEKPEDRDQTFVEDGTVCGPEMYCLRFNCVELKYHVNFQSCNSARDCNSNGVCNNFNNCHCKMGFAPPRCKPMAGDFGSIDDGHRDILVPKGRNWKEERRSLSHPKHRFQLIFYISLPVFIIIIAVIISQSKIRELCYRGEPESESQEKSSQVSSGIS</sequence>
<keyword evidence="4 11" id="KW-1133">Transmembrane helix</keyword>
<dbReference type="GO" id="GO:0007155">
    <property type="term" value="P:cell adhesion"/>
    <property type="evidence" value="ECO:0007669"/>
    <property type="project" value="TreeGrafter"/>
</dbReference>
<dbReference type="InterPro" id="IPR000742">
    <property type="entry name" value="EGF"/>
</dbReference>
<evidence type="ECO:0000256" key="9">
    <source>
        <dbReference type="PROSITE-ProRule" id="PRU00076"/>
    </source>
</evidence>
<evidence type="ECO:0000256" key="11">
    <source>
        <dbReference type="SAM" id="Phobius"/>
    </source>
</evidence>
<keyword evidence="5 11" id="KW-0472">Membrane</keyword>
<feature type="disulfide bond" evidence="10">
    <location>
        <begin position="330"/>
        <end position="335"/>
    </location>
</feature>
<dbReference type="GO" id="GO:0004222">
    <property type="term" value="F:metalloendopeptidase activity"/>
    <property type="evidence" value="ECO:0007669"/>
    <property type="project" value="InterPro"/>
</dbReference>
<dbReference type="InterPro" id="IPR024079">
    <property type="entry name" value="MetalloPept_cat_dom_sf"/>
</dbReference>
<reference evidence="15" key="1">
    <citation type="submission" date="2019-08" db="EMBL/GenBank/DDBJ databases">
        <title>Phocoena sinus (Vaquita) genome, mPhoSin1, primary haplotype.</title>
        <authorList>
            <person name="Morin P."/>
            <person name="Mountcastle J."/>
            <person name="Fungtammasan C."/>
            <person name="Rhie A."/>
            <person name="Rojas-Bracho L."/>
            <person name="Smith C.R."/>
            <person name="Taylor B.L."/>
            <person name="Gulland F.M.D."/>
            <person name="Musser W."/>
            <person name="Houck M."/>
            <person name="Haase B."/>
            <person name="Paez S."/>
            <person name="Howe K."/>
            <person name="Torrance J."/>
            <person name="Formenti G."/>
            <person name="Phillippy A."/>
            <person name="Ryder O."/>
            <person name="Jarvis E.D."/>
            <person name="Fedrigo O."/>
        </authorList>
    </citation>
    <scope>NUCLEOTIDE SEQUENCE [LARGE SCALE GENOMIC DNA]</scope>
</reference>
<feature type="disulfide bond" evidence="9">
    <location>
        <begin position="643"/>
        <end position="652"/>
    </location>
</feature>
<dbReference type="Pfam" id="PF00200">
    <property type="entry name" value="Disintegrin"/>
    <property type="match status" value="1"/>
</dbReference>
<dbReference type="Pfam" id="PF08516">
    <property type="entry name" value="ADAM_CR"/>
    <property type="match status" value="1"/>
</dbReference>
<dbReference type="GO" id="GO:0008584">
    <property type="term" value="P:male gonad development"/>
    <property type="evidence" value="ECO:0007669"/>
    <property type="project" value="TreeGrafter"/>
</dbReference>
<evidence type="ECO:0000256" key="7">
    <source>
        <dbReference type="ARBA" id="ARBA00038664"/>
    </source>
</evidence>
<evidence type="ECO:0000259" key="12">
    <source>
        <dbReference type="PROSITE" id="PS50026"/>
    </source>
</evidence>
<evidence type="ECO:0000256" key="1">
    <source>
        <dbReference type="ARBA" id="ARBA00004167"/>
    </source>
</evidence>
<reference evidence="15" key="3">
    <citation type="submission" date="2025-09" db="UniProtKB">
        <authorList>
            <consortium name="Ensembl"/>
        </authorList>
    </citation>
    <scope>IDENTIFICATION</scope>
</reference>